<evidence type="ECO:0000313" key="2">
    <source>
        <dbReference type="EMBL" id="CAA9283837.1"/>
    </source>
</evidence>
<organism evidence="2">
    <name type="scientific">uncultured Cytophagales bacterium</name>
    <dbReference type="NCBI Taxonomy" id="158755"/>
    <lineage>
        <taxon>Bacteria</taxon>
        <taxon>Pseudomonadati</taxon>
        <taxon>Bacteroidota</taxon>
        <taxon>Sphingobacteriia</taxon>
        <taxon>Sphingobacteriales</taxon>
        <taxon>environmental samples</taxon>
    </lineage>
</organism>
<protein>
    <submittedName>
        <fullName evidence="2">ABC transporter, permease protein</fullName>
    </submittedName>
</protein>
<feature type="compositionally biased region" description="Basic and acidic residues" evidence="1">
    <location>
        <begin position="303"/>
        <end position="316"/>
    </location>
</feature>
<proteinExistence type="predicted"/>
<gene>
    <name evidence="2" type="ORF">AVDCRST_MAG56-3943</name>
</gene>
<dbReference type="AlphaFoldDB" id="A0A6J4JPE8"/>
<dbReference type="EMBL" id="CADCTQ010000331">
    <property type="protein sequence ID" value="CAA9283837.1"/>
    <property type="molecule type" value="Genomic_DNA"/>
</dbReference>
<accession>A0A6J4JPE8</accession>
<feature type="compositionally biased region" description="Basic residues" evidence="1">
    <location>
        <begin position="170"/>
        <end position="183"/>
    </location>
</feature>
<feature type="compositionally biased region" description="Basic residues" evidence="1">
    <location>
        <begin position="229"/>
        <end position="238"/>
    </location>
</feature>
<evidence type="ECO:0000256" key="1">
    <source>
        <dbReference type="SAM" id="MobiDB-lite"/>
    </source>
</evidence>
<feature type="non-terminal residue" evidence="2">
    <location>
        <position position="415"/>
    </location>
</feature>
<reference evidence="2" key="1">
    <citation type="submission" date="2020-02" db="EMBL/GenBank/DDBJ databases">
        <authorList>
            <person name="Meier V. D."/>
        </authorList>
    </citation>
    <scope>NUCLEOTIDE SEQUENCE</scope>
    <source>
        <strain evidence="2">AVDCRST_MAG56</strain>
    </source>
</reference>
<feature type="compositionally biased region" description="Basic residues" evidence="1">
    <location>
        <begin position="21"/>
        <end position="31"/>
    </location>
</feature>
<feature type="compositionally biased region" description="Basic residues" evidence="1">
    <location>
        <begin position="246"/>
        <end position="257"/>
    </location>
</feature>
<feature type="non-terminal residue" evidence="2">
    <location>
        <position position="1"/>
    </location>
</feature>
<sequence>GQSHCAGNREPETFQAPADRRGRRPGPHRHPAGLFGSAQNLRRSGPHPDGHRRGGRRGEHPGRHRPGRAGLRAEPHQSHPRQRAPRAAHPRHPRAGRAAHRGTRQVAHPPRIRPPEGPTRPQTQLHRATAHEAGQKPVRRRDQRPDQIPQHQRAAGRTRRHPAAATGRREHPRRRDSRRKRPPGGRTGEKATRKRPLLQPQVHESQPARIYPPGADRSPEPGRNGAQDRRRRHPRRPARRADLGERKRRFGRDRRRSAGQAGRPGFFPGGRRPLRRLRRRGERRPVGDREGERHHPARPHHPHQTDRQRRRGELPRPARQPQPRLPEAQHESRRVRGHPAGRPGGAGRQRSRLQGPPQAVRVRVAGRRGPPPPGRDRPQQLRLRGGEKRHPARRKSSPHRPERIPAPRRNHHQPM</sequence>
<name>A0A6J4JPE8_9SPHI</name>
<feature type="compositionally biased region" description="Basic residues" evidence="1">
    <location>
        <begin position="78"/>
        <end position="103"/>
    </location>
</feature>
<feature type="compositionally biased region" description="Basic residues" evidence="1">
    <location>
        <begin position="406"/>
        <end position="415"/>
    </location>
</feature>
<feature type="region of interest" description="Disordered" evidence="1">
    <location>
        <begin position="1"/>
        <end position="415"/>
    </location>
</feature>
<feature type="compositionally biased region" description="Basic and acidic residues" evidence="1">
    <location>
        <begin position="46"/>
        <end position="61"/>
    </location>
</feature>
<feature type="compositionally biased region" description="Basic and acidic residues" evidence="1">
    <location>
        <begin position="374"/>
        <end position="389"/>
    </location>
</feature>
<feature type="compositionally biased region" description="Basic and acidic residues" evidence="1">
    <location>
        <begin position="283"/>
        <end position="294"/>
    </location>
</feature>
<feature type="compositionally biased region" description="Basic residues" evidence="1">
    <location>
        <begin position="272"/>
        <end position="282"/>
    </location>
</feature>